<dbReference type="OrthoDB" id="3265817at2759"/>
<dbReference type="InParanoid" id="A0A165C7X8"/>
<feature type="region of interest" description="Disordered" evidence="1">
    <location>
        <begin position="205"/>
        <end position="356"/>
    </location>
</feature>
<feature type="compositionally biased region" description="Basic and acidic residues" evidence="1">
    <location>
        <begin position="9"/>
        <end position="23"/>
    </location>
</feature>
<evidence type="ECO:0000313" key="2">
    <source>
        <dbReference type="EMBL" id="KZT02357.1"/>
    </source>
</evidence>
<organism evidence="2 3">
    <name type="scientific">Laetiporus sulphureus 93-53</name>
    <dbReference type="NCBI Taxonomy" id="1314785"/>
    <lineage>
        <taxon>Eukaryota</taxon>
        <taxon>Fungi</taxon>
        <taxon>Dikarya</taxon>
        <taxon>Basidiomycota</taxon>
        <taxon>Agaricomycotina</taxon>
        <taxon>Agaricomycetes</taxon>
        <taxon>Polyporales</taxon>
        <taxon>Laetiporus</taxon>
    </lineage>
</organism>
<feature type="region of interest" description="Disordered" evidence="1">
    <location>
        <begin position="1"/>
        <end position="134"/>
    </location>
</feature>
<feature type="region of interest" description="Disordered" evidence="1">
    <location>
        <begin position="154"/>
        <end position="178"/>
    </location>
</feature>
<keyword evidence="3" id="KW-1185">Reference proteome</keyword>
<protein>
    <submittedName>
        <fullName evidence="2">Uncharacterized protein</fullName>
    </submittedName>
</protein>
<feature type="compositionally biased region" description="Low complexity" evidence="1">
    <location>
        <begin position="31"/>
        <end position="78"/>
    </location>
</feature>
<feature type="compositionally biased region" description="Low complexity" evidence="1">
    <location>
        <begin position="95"/>
        <end position="111"/>
    </location>
</feature>
<feature type="compositionally biased region" description="Basic and acidic residues" evidence="1">
    <location>
        <begin position="298"/>
        <end position="317"/>
    </location>
</feature>
<feature type="compositionally biased region" description="Basic and acidic residues" evidence="1">
    <location>
        <begin position="275"/>
        <end position="285"/>
    </location>
</feature>
<evidence type="ECO:0000313" key="3">
    <source>
        <dbReference type="Proteomes" id="UP000076871"/>
    </source>
</evidence>
<evidence type="ECO:0000256" key="1">
    <source>
        <dbReference type="SAM" id="MobiDB-lite"/>
    </source>
</evidence>
<sequence length="395" mass="42855">MSDATAMRTKREFEPELEEERKPMVIVTIDPPTDCSRSSSISSSAESSLSPTASSMTTTTTTTATSLSTSLSLPASTSPHPPHKSILRTAASFTLPSGSRPSASASAPGLSTNVTFAPLPATEPRRRKSSVQLGVAARSRMLHRRRMLREQGIESYEDEEWDDEHTLQDGNPEVVEDDLGVDPAEEAIAAIGRFVKGATRSLFRRISSRRKQGRDPSPMPPPLPTAETQAGMEGSQLPDERTPDHDGEEEEARKIPPAGIKSDDDETGMGEAGEDTSKRIQERTLSEMQDQPEGESAADEKEKRDEEEVTRMIREQTEETTSVADKSAAASVEAPPGEQQQSRTAAILDDKPHKGSQVIVEKHSERISMMEVVQLEPCELDAEKAPAPAVVMTVG</sequence>
<name>A0A165C7X8_9APHY</name>
<feature type="compositionally biased region" description="Acidic residues" evidence="1">
    <location>
        <begin position="263"/>
        <end position="274"/>
    </location>
</feature>
<reference evidence="2 3" key="1">
    <citation type="journal article" date="2016" name="Mol. Biol. Evol.">
        <title>Comparative Genomics of Early-Diverging Mushroom-Forming Fungi Provides Insights into the Origins of Lignocellulose Decay Capabilities.</title>
        <authorList>
            <person name="Nagy L.G."/>
            <person name="Riley R."/>
            <person name="Tritt A."/>
            <person name="Adam C."/>
            <person name="Daum C."/>
            <person name="Floudas D."/>
            <person name="Sun H."/>
            <person name="Yadav J.S."/>
            <person name="Pangilinan J."/>
            <person name="Larsson K.H."/>
            <person name="Matsuura K."/>
            <person name="Barry K."/>
            <person name="Labutti K."/>
            <person name="Kuo R."/>
            <person name="Ohm R.A."/>
            <person name="Bhattacharya S.S."/>
            <person name="Shirouzu T."/>
            <person name="Yoshinaga Y."/>
            <person name="Martin F.M."/>
            <person name="Grigoriev I.V."/>
            <person name="Hibbett D.S."/>
        </authorList>
    </citation>
    <scope>NUCLEOTIDE SEQUENCE [LARGE SCALE GENOMIC DNA]</scope>
    <source>
        <strain evidence="2 3">93-53</strain>
    </source>
</reference>
<gene>
    <name evidence="2" type="ORF">LAESUDRAFT_716949</name>
</gene>
<dbReference type="GeneID" id="63824318"/>
<dbReference type="Proteomes" id="UP000076871">
    <property type="component" value="Unassembled WGS sequence"/>
</dbReference>
<accession>A0A165C7X8</accession>
<dbReference type="AlphaFoldDB" id="A0A165C7X8"/>
<dbReference type="EMBL" id="KV427653">
    <property type="protein sequence ID" value="KZT02357.1"/>
    <property type="molecule type" value="Genomic_DNA"/>
</dbReference>
<proteinExistence type="predicted"/>
<dbReference type="RefSeq" id="XP_040760097.1">
    <property type="nucleotide sequence ID" value="XM_040907289.1"/>
</dbReference>